<dbReference type="AlphaFoldDB" id="A0A0B6ZPM5"/>
<accession>A0A0B6ZPM5</accession>
<proteinExistence type="predicted"/>
<name>A0A0B6ZPM5_9EUPU</name>
<feature type="non-terminal residue" evidence="2">
    <location>
        <position position="1"/>
    </location>
</feature>
<dbReference type="InterPro" id="IPR018788">
    <property type="entry name" value="Proteasome_assmbl_chp_3"/>
</dbReference>
<protein>
    <submittedName>
        <fullName evidence="2">Uncharacterized protein</fullName>
    </submittedName>
</protein>
<dbReference type="InterPro" id="IPR053720">
    <property type="entry name" value="Psm_Assembly_Chaperone"/>
</dbReference>
<dbReference type="Pfam" id="PF10178">
    <property type="entry name" value="PAC3"/>
    <property type="match status" value="1"/>
</dbReference>
<sequence length="127" mass="13965">LKMAAPIDTSRRTNVPSKQAAEEILGHHTEVVVSKFEDHLLIIATQYMKIGTVVEVTRDLISDDVQGKIPIFSTRVLLGKDEPITHVVAKTIVTELNPPIPVILTLALKDTSLETAQTIIKMIQSCL</sequence>
<dbReference type="EMBL" id="HACG01023729">
    <property type="protein sequence ID" value="CEK70594.1"/>
    <property type="molecule type" value="Transcribed_RNA"/>
</dbReference>
<organism evidence="2">
    <name type="scientific">Arion vulgaris</name>
    <dbReference type="NCBI Taxonomy" id="1028688"/>
    <lineage>
        <taxon>Eukaryota</taxon>
        <taxon>Metazoa</taxon>
        <taxon>Spiralia</taxon>
        <taxon>Lophotrochozoa</taxon>
        <taxon>Mollusca</taxon>
        <taxon>Gastropoda</taxon>
        <taxon>Heterobranchia</taxon>
        <taxon>Euthyneura</taxon>
        <taxon>Panpulmonata</taxon>
        <taxon>Eupulmonata</taxon>
        <taxon>Stylommatophora</taxon>
        <taxon>Helicina</taxon>
        <taxon>Arionoidea</taxon>
        <taxon>Arionidae</taxon>
        <taxon>Arion</taxon>
    </lineage>
</organism>
<dbReference type="PANTHER" id="PTHR31051">
    <property type="entry name" value="PROTEASOME ASSEMBLY CHAPERONE 3"/>
    <property type="match status" value="1"/>
</dbReference>
<dbReference type="Gene3D" id="3.30.230.90">
    <property type="match status" value="1"/>
</dbReference>
<dbReference type="EMBL" id="HACG01023728">
    <property type="protein sequence ID" value="CEK70593.1"/>
    <property type="molecule type" value="Transcribed_RNA"/>
</dbReference>
<dbReference type="PANTHER" id="PTHR31051:SF1">
    <property type="entry name" value="PROTEASOME ASSEMBLY CHAPERONE 3"/>
    <property type="match status" value="1"/>
</dbReference>
<evidence type="ECO:0000313" key="2">
    <source>
        <dbReference type="EMBL" id="CEK70594.1"/>
    </source>
</evidence>
<dbReference type="GO" id="GO:0043248">
    <property type="term" value="P:proteasome assembly"/>
    <property type="evidence" value="ECO:0007669"/>
    <property type="project" value="InterPro"/>
</dbReference>
<evidence type="ECO:0000313" key="1">
    <source>
        <dbReference type="EMBL" id="CEK70593.1"/>
    </source>
</evidence>
<gene>
    <name evidence="2" type="primary">ORF74822</name>
    <name evidence="1" type="synonym">ORF74820</name>
</gene>
<reference evidence="2" key="1">
    <citation type="submission" date="2014-12" db="EMBL/GenBank/DDBJ databases">
        <title>Insight into the proteome of Arion vulgaris.</title>
        <authorList>
            <person name="Aradska J."/>
            <person name="Bulat T."/>
            <person name="Smidak R."/>
            <person name="Sarate P."/>
            <person name="Gangsoo J."/>
            <person name="Sialana F."/>
            <person name="Bilban M."/>
            <person name="Lubec G."/>
        </authorList>
    </citation>
    <scope>NUCLEOTIDE SEQUENCE</scope>
    <source>
        <tissue evidence="2">Skin</tissue>
    </source>
</reference>